<dbReference type="SUPFAM" id="SSF57625">
    <property type="entry name" value="Invertebrate chitin-binding proteins"/>
    <property type="match status" value="1"/>
</dbReference>
<sequence length="86" mass="9668">MNKIWALFVIFAFTNKLEIRADNASPSSNGTRSSDFACPEQFGYFEDALHESCAGGLYFSSELQTCDWPRNVLCSTGEFITTNRKL</sequence>
<protein>
    <recommendedName>
        <fullName evidence="2">Chitin-binding type-2 domain-containing protein</fullName>
    </recommendedName>
</protein>
<dbReference type="InterPro" id="IPR036508">
    <property type="entry name" value="Chitin-bd_dom_sf"/>
</dbReference>
<evidence type="ECO:0000313" key="3">
    <source>
        <dbReference type="EMBL" id="RWS31640.1"/>
    </source>
</evidence>
<dbReference type="VEuPathDB" id="VectorBase:LDEU000400"/>
<feature type="chain" id="PRO_5019578400" description="Chitin-binding type-2 domain-containing protein" evidence="1">
    <location>
        <begin position="22"/>
        <end position="86"/>
    </location>
</feature>
<dbReference type="EMBL" id="NCKV01000106">
    <property type="protein sequence ID" value="RWS31640.1"/>
    <property type="molecule type" value="Genomic_DNA"/>
</dbReference>
<organism evidence="3 4">
    <name type="scientific">Leptotrombidium deliense</name>
    <dbReference type="NCBI Taxonomy" id="299467"/>
    <lineage>
        <taxon>Eukaryota</taxon>
        <taxon>Metazoa</taxon>
        <taxon>Ecdysozoa</taxon>
        <taxon>Arthropoda</taxon>
        <taxon>Chelicerata</taxon>
        <taxon>Arachnida</taxon>
        <taxon>Acari</taxon>
        <taxon>Acariformes</taxon>
        <taxon>Trombidiformes</taxon>
        <taxon>Prostigmata</taxon>
        <taxon>Anystina</taxon>
        <taxon>Parasitengona</taxon>
        <taxon>Trombiculoidea</taxon>
        <taxon>Trombiculidae</taxon>
        <taxon>Leptotrombidium</taxon>
    </lineage>
</organism>
<accession>A0A443SVV3</accession>
<gene>
    <name evidence="3" type="ORF">B4U80_09151</name>
</gene>
<feature type="signal peptide" evidence="1">
    <location>
        <begin position="1"/>
        <end position="21"/>
    </location>
</feature>
<evidence type="ECO:0000259" key="2">
    <source>
        <dbReference type="Pfam" id="PF01607"/>
    </source>
</evidence>
<evidence type="ECO:0000256" key="1">
    <source>
        <dbReference type="SAM" id="SignalP"/>
    </source>
</evidence>
<keyword evidence="1" id="KW-0732">Signal</keyword>
<keyword evidence="4" id="KW-1185">Reference proteome</keyword>
<feature type="domain" description="Chitin-binding type-2" evidence="2">
    <location>
        <begin position="49"/>
        <end position="74"/>
    </location>
</feature>
<dbReference type="OrthoDB" id="6020543at2759"/>
<dbReference type="AlphaFoldDB" id="A0A443SVV3"/>
<dbReference type="Pfam" id="PF01607">
    <property type="entry name" value="CBM_14"/>
    <property type="match status" value="1"/>
</dbReference>
<proteinExistence type="predicted"/>
<evidence type="ECO:0000313" key="4">
    <source>
        <dbReference type="Proteomes" id="UP000288716"/>
    </source>
</evidence>
<dbReference type="GO" id="GO:0005576">
    <property type="term" value="C:extracellular region"/>
    <property type="evidence" value="ECO:0007669"/>
    <property type="project" value="InterPro"/>
</dbReference>
<dbReference type="Gene3D" id="2.170.140.10">
    <property type="entry name" value="Chitin binding domain"/>
    <property type="match status" value="1"/>
</dbReference>
<name>A0A443SVV3_9ACAR</name>
<reference evidence="3 4" key="1">
    <citation type="journal article" date="2018" name="Gigascience">
        <title>Genomes of trombidid mites reveal novel predicted allergens and laterally-transferred genes associated with secondary metabolism.</title>
        <authorList>
            <person name="Dong X."/>
            <person name="Chaisiri K."/>
            <person name="Xia D."/>
            <person name="Armstrong S.D."/>
            <person name="Fang Y."/>
            <person name="Donnelly M.J."/>
            <person name="Kadowaki T."/>
            <person name="McGarry J.W."/>
            <person name="Darby A.C."/>
            <person name="Makepeace B.L."/>
        </authorList>
    </citation>
    <scope>NUCLEOTIDE SEQUENCE [LARGE SCALE GENOMIC DNA]</scope>
    <source>
        <strain evidence="3">UoL-UT</strain>
    </source>
</reference>
<dbReference type="GO" id="GO:0008061">
    <property type="term" value="F:chitin binding"/>
    <property type="evidence" value="ECO:0007669"/>
    <property type="project" value="InterPro"/>
</dbReference>
<dbReference type="Proteomes" id="UP000288716">
    <property type="component" value="Unassembled WGS sequence"/>
</dbReference>
<dbReference type="InterPro" id="IPR002557">
    <property type="entry name" value="Chitin-bd_dom"/>
</dbReference>
<comment type="caution">
    <text evidence="3">The sequence shown here is derived from an EMBL/GenBank/DDBJ whole genome shotgun (WGS) entry which is preliminary data.</text>
</comment>